<dbReference type="AlphaFoldDB" id="A0A9P0L9V5"/>
<dbReference type="PROSITE" id="PS50283">
    <property type="entry name" value="NA_SOLUT_SYMP_3"/>
    <property type="match status" value="1"/>
</dbReference>
<reference evidence="14" key="1">
    <citation type="submission" date="2022-03" db="EMBL/GenBank/DDBJ databases">
        <authorList>
            <person name="Sayadi A."/>
        </authorList>
    </citation>
    <scope>NUCLEOTIDE SEQUENCE</scope>
</reference>
<feature type="transmembrane region" description="Helical" evidence="12">
    <location>
        <begin position="555"/>
        <end position="579"/>
    </location>
</feature>
<feature type="transmembrane region" description="Helical" evidence="12">
    <location>
        <begin position="60"/>
        <end position="79"/>
    </location>
</feature>
<comment type="similarity">
    <text evidence="2 11">Belongs to the sodium:solute symporter (SSF) (TC 2.A.21) family.</text>
</comment>
<dbReference type="GO" id="GO:0015293">
    <property type="term" value="F:symporter activity"/>
    <property type="evidence" value="ECO:0007669"/>
    <property type="project" value="TreeGrafter"/>
</dbReference>
<evidence type="ECO:0000256" key="9">
    <source>
        <dbReference type="ARBA" id="ARBA00023136"/>
    </source>
</evidence>
<evidence type="ECO:0000256" key="3">
    <source>
        <dbReference type="ARBA" id="ARBA00022448"/>
    </source>
</evidence>
<feature type="transmembrane region" description="Helical" evidence="12">
    <location>
        <begin position="285"/>
        <end position="303"/>
    </location>
</feature>
<keyword evidence="8" id="KW-0406">Ion transport</keyword>
<proteinExistence type="inferred from homology"/>
<feature type="transmembrane region" description="Helical" evidence="12">
    <location>
        <begin position="205"/>
        <end position="222"/>
    </location>
</feature>
<comment type="caution">
    <text evidence="14">The sequence shown here is derived from an EMBL/GenBank/DDBJ whole genome shotgun (WGS) entry which is preliminary data.</text>
</comment>
<evidence type="ECO:0000256" key="12">
    <source>
        <dbReference type="SAM" id="Phobius"/>
    </source>
</evidence>
<keyword evidence="3" id="KW-0813">Transport</keyword>
<dbReference type="InterPro" id="IPR038377">
    <property type="entry name" value="Na/Glc_symporter_sf"/>
</dbReference>
<dbReference type="PANTHER" id="PTHR42985">
    <property type="entry name" value="SODIUM-COUPLED MONOCARBOXYLATE TRANSPORTER"/>
    <property type="match status" value="1"/>
</dbReference>
<accession>A0A9P0L9V5</accession>
<evidence type="ECO:0000256" key="5">
    <source>
        <dbReference type="ARBA" id="ARBA00022692"/>
    </source>
</evidence>
<keyword evidence="9 12" id="KW-0472">Membrane</keyword>
<evidence type="ECO:0000313" key="15">
    <source>
        <dbReference type="Proteomes" id="UP001152888"/>
    </source>
</evidence>
<evidence type="ECO:0008006" key="16">
    <source>
        <dbReference type="Google" id="ProtNLM"/>
    </source>
</evidence>
<name>A0A9P0L9V5_ACAOB</name>
<dbReference type="InterPro" id="IPR001734">
    <property type="entry name" value="Na/solute_symporter"/>
</dbReference>
<evidence type="ECO:0000256" key="1">
    <source>
        <dbReference type="ARBA" id="ARBA00004651"/>
    </source>
</evidence>
<gene>
    <name evidence="14" type="ORF">ACAOBT_LOCUS18344</name>
</gene>
<feature type="transmembrane region" description="Helical" evidence="12">
    <location>
        <begin position="130"/>
        <end position="153"/>
    </location>
</feature>
<evidence type="ECO:0000256" key="8">
    <source>
        <dbReference type="ARBA" id="ARBA00023065"/>
    </source>
</evidence>
<feature type="transmembrane region" description="Helical" evidence="12">
    <location>
        <begin position="429"/>
        <end position="449"/>
    </location>
</feature>
<comment type="subcellular location">
    <subcellularLocation>
        <location evidence="1">Cell membrane</location>
        <topology evidence="1">Multi-pass membrane protein</topology>
    </subcellularLocation>
</comment>
<evidence type="ECO:0000256" key="13">
    <source>
        <dbReference type="SAM" id="SignalP"/>
    </source>
</evidence>
<evidence type="ECO:0000256" key="6">
    <source>
        <dbReference type="ARBA" id="ARBA00022989"/>
    </source>
</evidence>
<dbReference type="NCBIfam" id="TIGR00813">
    <property type="entry name" value="sss"/>
    <property type="match status" value="1"/>
</dbReference>
<feature type="signal peptide" evidence="13">
    <location>
        <begin position="1"/>
        <end position="27"/>
    </location>
</feature>
<organism evidence="14 15">
    <name type="scientific">Acanthoscelides obtectus</name>
    <name type="common">Bean weevil</name>
    <name type="synonym">Bruchus obtectus</name>
    <dbReference type="NCBI Taxonomy" id="200917"/>
    <lineage>
        <taxon>Eukaryota</taxon>
        <taxon>Metazoa</taxon>
        <taxon>Ecdysozoa</taxon>
        <taxon>Arthropoda</taxon>
        <taxon>Hexapoda</taxon>
        <taxon>Insecta</taxon>
        <taxon>Pterygota</taxon>
        <taxon>Neoptera</taxon>
        <taxon>Endopterygota</taxon>
        <taxon>Coleoptera</taxon>
        <taxon>Polyphaga</taxon>
        <taxon>Cucujiformia</taxon>
        <taxon>Chrysomeloidea</taxon>
        <taxon>Chrysomelidae</taxon>
        <taxon>Bruchinae</taxon>
        <taxon>Bruchini</taxon>
        <taxon>Acanthoscelides</taxon>
    </lineage>
</organism>
<evidence type="ECO:0000256" key="11">
    <source>
        <dbReference type="RuleBase" id="RU362091"/>
    </source>
</evidence>
<keyword evidence="7" id="KW-0915">Sodium</keyword>
<dbReference type="OrthoDB" id="6132759at2759"/>
<feature type="transmembrane region" description="Helical" evidence="12">
    <location>
        <begin position="91"/>
        <end position="110"/>
    </location>
</feature>
<feature type="transmembrane region" description="Helical" evidence="12">
    <location>
        <begin position="488"/>
        <end position="510"/>
    </location>
</feature>
<keyword evidence="6 12" id="KW-1133">Transmembrane helix</keyword>
<evidence type="ECO:0000256" key="2">
    <source>
        <dbReference type="ARBA" id="ARBA00006434"/>
    </source>
</evidence>
<keyword evidence="4" id="KW-1003">Cell membrane</keyword>
<protein>
    <recommendedName>
        <fullName evidence="16">Sodium-coupled monocarboxylate transporter 1</fullName>
    </recommendedName>
</protein>
<dbReference type="CDD" id="cd11492">
    <property type="entry name" value="SLC5sbd_NIS-SMVT"/>
    <property type="match status" value="1"/>
</dbReference>
<sequence>MAIFAKRIPPRLIALAVLFYLVVPLNGQDVPDSNSYEPFIHVPTNPVPPPVKNSFSWEDYSVLAAMLIISCGIGVFYGFCGPKHENSEDFLLGGSSMGTFPMAMSLAASFVTAVELLGNPAEMYTHGSQFWMICIAFVLVVPLSCRYYLPVFINLRLTSSYEYFSLRFSPTTRYIAAGLYVFQMVLYTSVAVYAPALALSKVTGLNVYVAVTAVYAVCIFYSSQGGMKAVIIADTFQAAVLIGSLFLIVYFGEKFLGDRGVIWSQSFNSGRLELFDLDPNLTVRHSFWSVVIGGTFYWMTMFCSNQASTQKYMSVQSQSQVKKAIWTSCFGLIIIYSVNFYTGMIMVAHYKDCDPIKSGEIRAADEILPLYVISTMGHLKGVTGFFVAGIFAASLGTVASALNSLSAVTIQDFLHSALGIHLPDKKGAYTAQLLSVLYGAISFGLVFVIANLGSIMQVAISFNGMVGGVTLGLFSLGMFFPWANSKGAIFGATVATCLITLMCIGQQVAIANGTFEEQVKPTSIENCCCLNITKIGTKDIIPNSEGIFFLYRISYIWYSGFGFLITVILGLIGSVATGATNPGDVDDRLLSPPLRDFLHSLSNTTKEHLNIPLKKASFRKGTISMISGNKVREASVRVVDIEIGHINEQIKRKIRKISAPS</sequence>
<evidence type="ECO:0000256" key="4">
    <source>
        <dbReference type="ARBA" id="ARBA00022475"/>
    </source>
</evidence>
<keyword evidence="5 12" id="KW-0812">Transmembrane</keyword>
<dbReference type="GO" id="GO:0005886">
    <property type="term" value="C:plasma membrane"/>
    <property type="evidence" value="ECO:0007669"/>
    <property type="project" value="UniProtKB-SubCell"/>
</dbReference>
<feature type="transmembrane region" description="Helical" evidence="12">
    <location>
        <begin position="174"/>
        <end position="199"/>
    </location>
</feature>
<feature type="transmembrane region" description="Helical" evidence="12">
    <location>
        <begin position="229"/>
        <end position="251"/>
    </location>
</feature>
<feature type="transmembrane region" description="Helical" evidence="12">
    <location>
        <begin position="324"/>
        <end position="348"/>
    </location>
</feature>
<evidence type="ECO:0000313" key="14">
    <source>
        <dbReference type="EMBL" id="CAH1988221.1"/>
    </source>
</evidence>
<feature type="transmembrane region" description="Helical" evidence="12">
    <location>
        <begin position="455"/>
        <end position="476"/>
    </location>
</feature>
<feature type="transmembrane region" description="Helical" evidence="12">
    <location>
        <begin position="385"/>
        <end position="408"/>
    </location>
</feature>
<keyword evidence="13" id="KW-0732">Signal</keyword>
<dbReference type="Gene3D" id="1.20.1730.10">
    <property type="entry name" value="Sodium/glucose cotransporter"/>
    <property type="match status" value="1"/>
</dbReference>
<keyword evidence="15" id="KW-1185">Reference proteome</keyword>
<dbReference type="EMBL" id="CAKOFQ010007039">
    <property type="protein sequence ID" value="CAH1988221.1"/>
    <property type="molecule type" value="Genomic_DNA"/>
</dbReference>
<dbReference type="GO" id="GO:0006814">
    <property type="term" value="P:sodium ion transport"/>
    <property type="evidence" value="ECO:0007669"/>
    <property type="project" value="UniProtKB-KW"/>
</dbReference>
<evidence type="ECO:0000256" key="7">
    <source>
        <dbReference type="ARBA" id="ARBA00023053"/>
    </source>
</evidence>
<dbReference type="Pfam" id="PF00474">
    <property type="entry name" value="SSF"/>
    <property type="match status" value="1"/>
</dbReference>
<feature type="chain" id="PRO_5040105405" description="Sodium-coupled monocarboxylate transporter 1" evidence="13">
    <location>
        <begin position="28"/>
        <end position="661"/>
    </location>
</feature>
<dbReference type="Proteomes" id="UP001152888">
    <property type="component" value="Unassembled WGS sequence"/>
</dbReference>
<evidence type="ECO:0000256" key="10">
    <source>
        <dbReference type="ARBA" id="ARBA00023201"/>
    </source>
</evidence>
<dbReference type="PANTHER" id="PTHR42985:SF39">
    <property type="entry name" value="GH10366P"/>
    <property type="match status" value="1"/>
</dbReference>
<keyword evidence="10" id="KW-0739">Sodium transport</keyword>
<dbReference type="InterPro" id="IPR051163">
    <property type="entry name" value="Sodium:Solute_Symporter_SSF"/>
</dbReference>